<dbReference type="Pfam" id="PF18657">
    <property type="entry name" value="YDG"/>
    <property type="match status" value="3"/>
</dbReference>
<feature type="domain" description="Dockerin" evidence="3">
    <location>
        <begin position="2226"/>
        <end position="2292"/>
    </location>
</feature>
<accession>A0A6N2YVN6</accession>
<protein>
    <submittedName>
        <fullName evidence="4">Fibronectin type III domain protein</fullName>
    </submittedName>
</protein>
<evidence type="ECO:0000313" key="4">
    <source>
        <dbReference type="EMBL" id="VYT71049.1"/>
    </source>
</evidence>
<dbReference type="InterPro" id="IPR036439">
    <property type="entry name" value="Dockerin_dom_sf"/>
</dbReference>
<dbReference type="GO" id="GO:0000272">
    <property type="term" value="P:polysaccharide catabolic process"/>
    <property type="evidence" value="ECO:0007669"/>
    <property type="project" value="InterPro"/>
</dbReference>
<gene>
    <name evidence="4" type="ORF">ELLFYP34_01730</name>
</gene>
<dbReference type="SUPFAM" id="SSF49265">
    <property type="entry name" value="Fibronectin type III"/>
    <property type="match status" value="1"/>
</dbReference>
<dbReference type="InterPro" id="IPR002105">
    <property type="entry name" value="Dockerin_1_rpt"/>
</dbReference>
<dbReference type="PROSITE" id="PS51766">
    <property type="entry name" value="DOCKERIN"/>
    <property type="match status" value="1"/>
</dbReference>
<evidence type="ECO:0000256" key="1">
    <source>
        <dbReference type="SAM" id="SignalP"/>
    </source>
</evidence>
<dbReference type="Gene3D" id="1.10.1330.10">
    <property type="entry name" value="Dockerin domain"/>
    <property type="match status" value="1"/>
</dbReference>
<keyword evidence="1" id="KW-0732">Signal</keyword>
<organism evidence="4">
    <name type="scientific">Eubacterium limosum</name>
    <dbReference type="NCBI Taxonomy" id="1736"/>
    <lineage>
        <taxon>Bacteria</taxon>
        <taxon>Bacillati</taxon>
        <taxon>Bacillota</taxon>
        <taxon>Clostridia</taxon>
        <taxon>Eubacteriales</taxon>
        <taxon>Eubacteriaceae</taxon>
        <taxon>Eubacterium</taxon>
    </lineage>
</organism>
<dbReference type="InterPro" id="IPR016134">
    <property type="entry name" value="Dockerin_dom"/>
</dbReference>
<dbReference type="InterPro" id="IPR003961">
    <property type="entry name" value="FN3_dom"/>
</dbReference>
<dbReference type="GO" id="GO:0004553">
    <property type="term" value="F:hydrolase activity, hydrolyzing O-glycosyl compounds"/>
    <property type="evidence" value="ECO:0007669"/>
    <property type="project" value="InterPro"/>
</dbReference>
<proteinExistence type="predicted"/>
<feature type="domain" description="Fibronectin type-III" evidence="2">
    <location>
        <begin position="1596"/>
        <end position="1689"/>
    </location>
</feature>
<evidence type="ECO:0000259" key="3">
    <source>
        <dbReference type="PROSITE" id="PS51766"/>
    </source>
</evidence>
<dbReference type="SMART" id="SM00060">
    <property type="entry name" value="FN3"/>
    <property type="match status" value="5"/>
</dbReference>
<dbReference type="PROSITE" id="PS50853">
    <property type="entry name" value="FN3"/>
    <property type="match status" value="1"/>
</dbReference>
<reference evidence="4" key="1">
    <citation type="submission" date="2019-11" db="EMBL/GenBank/DDBJ databases">
        <authorList>
            <person name="Feng L."/>
        </authorList>
    </citation>
    <scope>NUCLEOTIDE SEQUENCE</scope>
    <source>
        <strain evidence="4">ElimosumLFYP34</strain>
    </source>
</reference>
<sequence length="2292" mass="242429">MKKKMRTKEIPQKVAAGVMSGVMLLSSTGATALAQEIQGTELFKGDDAKQTAKGIVKTAAQSAPTLASRTDTTVTLNSETDLYYAYTKTGEQPSAYTWTKASGDTVTISGLTAGTSYDFVCAADEQGTGMSPASTIYTLQAAPAAPEKCAVVTYPEETMTINAGYEMNTQKDFNGDQVANGASISAFIGKNLYVRAAKNGEIPAGVAAAYAIDARPENTTSVPADQITRSTTGFHFTPNPQGVYQYTSGGQTTPKTIVGGKVTGLQPGTVYSLIDYTAATVNAFKSGTNTQEIRTKSVVAPATKDGPGQSDLANTVKADKTEADLGETITYTVTYGEGYTPSMTIGGDERAFDTATVDPETKTAVFQYTVKEGDTTVNAVAHFNERAVKAVDAQETKTLYANDPSNQSAQALAESLPKKVGVTYDNQTKGEEDASWQLKKESAWNIKGGDYTYEAQVGEARAAQDVKVLPLVAAFEPIGDIKLPVKTGGYTAKELGLISSVEVTYTSTGFETQTDKAVPVVWSPAVPSGFGANQTDRATFTGTVSVPEWATIPDPTLSREVTFGIPVTVSGLVFYDKPYDGTDTASWNVNDIDKMSLKVNGTTLQGYALQKDGSATIHLDSPNVGKRTIAGVSDLSITGPEADKYVLDFSGMTATITKQTNVTAPDAVTAASDSVTDTSAAVSVTNPAEGYLLEYASAEAGQQPTIWQTSGTFTGLKPGTAYDFYARYAETSNNAASEATKTATSTKTNAQVAAPTKAGAGKQDPACTITANVKHAAKGETVTYTVKPSENFSVDENTSLKINGQAVKLTASGQPDEKGLQTYTAQYTVTEDDTVIQAEATFNKRAVKKVTAPDPITKNANDPINASQQALEQSLPQTLEVTYDNGVTGQELVQWAKKSESPDWDPKGKTYTYTGTLFSDKSKTAEITVTINPVKATIPPIPEKTIAIREKAYTMEELGLGSTFEVSFDNSVAPMDCPVSWDPNTPGDFGTTGSKETSKTFAGTVTLPAWATAPDAGTTVEATVKTATPLTVTGITVTDKPYDGTTKAALVLDSAQLAGTIAPGDTVEFNTNANLTAEFDNANVGTDKKVTVTGDALTGANAANYIIDWSACDIKGKITKATGITAPAAPEVAAEKTTSTSVTLKEVTITDPTAQAAGARVQYSKDQVNWQQSPVFTGLEPGTAYAFYARVGATGNTEASASSAASPTITTKVAVVAPVLSVDGDCTAGQACKVELYDAENKKINDLLEADAGTKVTYKITYCDSHTMHFTFKGNELALSDQTPGMRKAADEKRTWYYDYKIHPGDTTVTASAEAVPKTVENFAAAPITMAANDARNQSPEELLKSLPKTIQFQYDNETEGTDRVENWKLKSGAWALKGADLTYEGTLKNHPKTKVTQSVTVKPVNATVETAVGAITLKERPQGYTLADLEGEGLPMTASIGYDSYVDPADKTTAITWQLPEDFGKTSGAVNITGSVQLPEWATAATSEVLSAHFDITARPQVKLAIQAEDVTKTYDGSAVMENVPVKLDPASLDAAHKDVALSAETATIRFQTPNVGTGLTYTVEGLTLTGADADWYALGATYKNGVIEQAAVAAPAAPEADSISLNSIALKPVVLEGAAKAAGAKVVYQISTNNGTTYTDNPADKYSPVFKNLESGKAYIFRVSVEATANTEASEASAGLTIRTKFNPVAPIIAKTSPCEGGECKVDMADAQGAPITDKSEVGTGDVIYYTITSCDNHTPGKLLINSKTEVPLSGTGKVRTGFYTVTAQDSQLISQVTFNDRQAVRVESPEPIEMYANDARNQSAESLADSLSKEVAVVYDNGTRGTETIRQWNPSGTAWNPRGGSYTYVAEVGGDRPFFTLQNVTVKPVNAVYEPFADTTLTVREQPYAKEELGLSDTLAVTYTSEDGVVKETRDEPLVWTPEVPGDFGTTETTQTFTARLALPAYAGGDKALSKTIRVSEKSPLVIKGVKAEDKVYDGTTDAALDFSQATFTGDPGFGSYTVDWEQATGTFEDANAGDNKKVTVEGIVLSGKDADHYILSVEQVSANIQKAEIKGVVFESARFPEDGNPHSLEAVYPEGCGITGVSYTYEKDGVKTTEAPKEAGVYKVTATFTVDDNHQALAPMTATMTIGEAGGTVEEAVVEGVPEGVTGCTVTADKDHVTEAGETVTYTLTRNRERKSYVPAVLTVNGQTLPLTYDQESGQFKAAYVAEDPTIPIAAAVQYVLLGSFSGDDTINIIDAQQLAQTAAAGETPSERQKAAGDVNFDGKVNIIDAQQIAQYTADPEKQF</sequence>
<dbReference type="Pfam" id="PF00404">
    <property type="entry name" value="Dockerin_1"/>
    <property type="match status" value="1"/>
</dbReference>
<dbReference type="InterPro" id="IPR041248">
    <property type="entry name" value="YDG"/>
</dbReference>
<evidence type="ECO:0000259" key="2">
    <source>
        <dbReference type="PROSITE" id="PS50853"/>
    </source>
</evidence>
<dbReference type="SUPFAM" id="SSF63446">
    <property type="entry name" value="Type I dockerin domain"/>
    <property type="match status" value="1"/>
</dbReference>
<feature type="signal peptide" evidence="1">
    <location>
        <begin position="1"/>
        <end position="34"/>
    </location>
</feature>
<dbReference type="EMBL" id="CACRTR010000003">
    <property type="protein sequence ID" value="VYT71049.1"/>
    <property type="molecule type" value="Genomic_DNA"/>
</dbReference>
<name>A0A6N2YVN6_EUBLI</name>
<feature type="chain" id="PRO_5026847193" evidence="1">
    <location>
        <begin position="35"/>
        <end position="2292"/>
    </location>
</feature>
<dbReference type="InterPro" id="IPR036116">
    <property type="entry name" value="FN3_sf"/>
</dbReference>
<dbReference type="CDD" id="cd14253">
    <property type="entry name" value="Dockerin"/>
    <property type="match status" value="1"/>
</dbReference>